<reference evidence="2" key="1">
    <citation type="journal article" date="2023" name="Nat. Plants">
        <title>Single-cell RNA sequencing provides a high-resolution roadmap for understanding the multicellular compartmentation of specialized metabolism.</title>
        <authorList>
            <person name="Sun S."/>
            <person name="Shen X."/>
            <person name="Li Y."/>
            <person name="Li Y."/>
            <person name="Wang S."/>
            <person name="Li R."/>
            <person name="Zhang H."/>
            <person name="Shen G."/>
            <person name="Guo B."/>
            <person name="Wei J."/>
            <person name="Xu J."/>
            <person name="St-Pierre B."/>
            <person name="Chen S."/>
            <person name="Sun C."/>
        </authorList>
    </citation>
    <scope>NUCLEOTIDE SEQUENCE [LARGE SCALE GENOMIC DNA]</scope>
</reference>
<sequence>MDGNFQKSPQLGCPAGADAKHISGLSTILVATIQEAKDRISQIEYIFCSQIYPNFQLNSKGLQKLYSEAREAAEAAWKEKERDLVLQIEKLQSEKHQFLDEIHSLKSERKKIANMGVLSSYHICHLQEELSRKTNEIEERKEAQETSSGVIATKKSLIVDNEKLVKELEEKNNQHLKRQKSLEVEVEALTWELATKSKEIDRRMKMQNTLLELLQSKTSLVVDQEKQLKDHEEKATLLLSRLGGMNKKVDELQLEVREKTEEVNNSRKLQKNLLQKVELQSLEIMKHEQQFSMYDEEKRELLTKLEKLENYVDLLQQETGDKNIELQEGRKLQEQLLQQLDTYKTERLKTGQEFEELEKEKQQVLAKLKISEEKVNSLQVDLRKTSNESSEDMELHAKLLQQIESKDSELISERRKRREAINAYKKLKSQYNFLSAKYGLITESKLPQNKVEDESEPLRHNQGPLVEDVHKVPNVPNTACEENKWKDQQVILEDGKGFQPMKRSSSVSPSTSRTFIEPKSIANVKSCPPVGTKRPVSYWRDTRSHQSRLGPDLHDDFLDTPLEKAKGDLGKTMNDEVHNLPEPAQKDLDFDNSDDETQDMDIDLGRKKQPMPHSGPETSNYKYVEPVRKKTEREKLKGVECKQCKKFYDAVLPGESKETNGNTNNLRCEHHDGVSRHRYRYAPPSTPEGFWNIGFESEI</sequence>
<evidence type="ECO:0000313" key="1">
    <source>
        <dbReference type="EMBL" id="KAI5682016.1"/>
    </source>
</evidence>
<dbReference type="Proteomes" id="UP001060085">
    <property type="component" value="Linkage Group LG01"/>
</dbReference>
<evidence type="ECO:0000313" key="2">
    <source>
        <dbReference type="Proteomes" id="UP001060085"/>
    </source>
</evidence>
<accession>A0ACC0CB65</accession>
<protein>
    <submittedName>
        <fullName evidence="1">Uncharacterized protein</fullName>
    </submittedName>
</protein>
<organism evidence="1 2">
    <name type="scientific">Catharanthus roseus</name>
    <name type="common">Madagascar periwinkle</name>
    <name type="synonym">Vinca rosea</name>
    <dbReference type="NCBI Taxonomy" id="4058"/>
    <lineage>
        <taxon>Eukaryota</taxon>
        <taxon>Viridiplantae</taxon>
        <taxon>Streptophyta</taxon>
        <taxon>Embryophyta</taxon>
        <taxon>Tracheophyta</taxon>
        <taxon>Spermatophyta</taxon>
        <taxon>Magnoliopsida</taxon>
        <taxon>eudicotyledons</taxon>
        <taxon>Gunneridae</taxon>
        <taxon>Pentapetalae</taxon>
        <taxon>asterids</taxon>
        <taxon>lamiids</taxon>
        <taxon>Gentianales</taxon>
        <taxon>Apocynaceae</taxon>
        <taxon>Rauvolfioideae</taxon>
        <taxon>Vinceae</taxon>
        <taxon>Catharanthinae</taxon>
        <taxon>Catharanthus</taxon>
    </lineage>
</organism>
<name>A0ACC0CB65_CATRO</name>
<proteinExistence type="predicted"/>
<gene>
    <name evidence="1" type="ORF">M9H77_03244</name>
</gene>
<dbReference type="EMBL" id="CM044701">
    <property type="protein sequence ID" value="KAI5682016.1"/>
    <property type="molecule type" value="Genomic_DNA"/>
</dbReference>
<keyword evidence="2" id="KW-1185">Reference proteome</keyword>
<comment type="caution">
    <text evidence="1">The sequence shown here is derived from an EMBL/GenBank/DDBJ whole genome shotgun (WGS) entry which is preliminary data.</text>
</comment>